<dbReference type="OrthoDB" id="9801077at2"/>
<dbReference type="SUPFAM" id="SSF51445">
    <property type="entry name" value="(Trans)glycosidases"/>
    <property type="match status" value="1"/>
</dbReference>
<dbReference type="InterPro" id="IPR006102">
    <property type="entry name" value="Ig-like_GH2"/>
</dbReference>
<dbReference type="GO" id="GO:0004553">
    <property type="term" value="F:hydrolase activity, hydrolyzing O-glycosyl compounds"/>
    <property type="evidence" value="ECO:0007669"/>
    <property type="project" value="InterPro"/>
</dbReference>
<dbReference type="InterPro" id="IPR025300">
    <property type="entry name" value="BetaGal_jelly_roll_dom"/>
</dbReference>
<dbReference type="InterPro" id="IPR006104">
    <property type="entry name" value="Glyco_hydro_2_N"/>
</dbReference>
<dbReference type="AlphaFoldDB" id="A0A1M5F4T5"/>
<name>A0A1M5F4T5_9FLAO</name>
<dbReference type="SUPFAM" id="SSF49303">
    <property type="entry name" value="beta-Galactosidase/glucuronidase domain"/>
    <property type="match status" value="1"/>
</dbReference>
<dbReference type="Pfam" id="PF16355">
    <property type="entry name" value="DUF4982"/>
    <property type="match status" value="1"/>
</dbReference>
<dbReference type="PROSITE" id="PS00608">
    <property type="entry name" value="GLYCOSYL_HYDROL_F2_2"/>
    <property type="match status" value="1"/>
</dbReference>
<dbReference type="SUPFAM" id="SSF49785">
    <property type="entry name" value="Galactose-binding domain-like"/>
    <property type="match status" value="2"/>
</dbReference>
<dbReference type="InterPro" id="IPR017853">
    <property type="entry name" value="GH"/>
</dbReference>
<dbReference type="Proteomes" id="UP000184516">
    <property type="component" value="Unassembled WGS sequence"/>
</dbReference>
<organism evidence="10 11">
    <name type="scientific">Flavobacterium fluvii</name>
    <dbReference type="NCBI Taxonomy" id="468056"/>
    <lineage>
        <taxon>Bacteria</taxon>
        <taxon>Pseudomonadati</taxon>
        <taxon>Bacteroidota</taxon>
        <taxon>Flavobacteriia</taxon>
        <taxon>Flavobacteriales</taxon>
        <taxon>Flavobacteriaceae</taxon>
        <taxon>Flavobacterium</taxon>
    </lineage>
</organism>
<proteinExistence type="inferred from homology"/>
<dbReference type="InterPro" id="IPR032311">
    <property type="entry name" value="DUF4982"/>
</dbReference>
<evidence type="ECO:0000259" key="5">
    <source>
        <dbReference type="Pfam" id="PF02836"/>
    </source>
</evidence>
<feature type="domain" description="DUF4982" evidence="8">
    <location>
        <begin position="634"/>
        <end position="690"/>
    </location>
</feature>
<dbReference type="PANTHER" id="PTHR42732:SF1">
    <property type="entry name" value="BETA-MANNOSIDASE"/>
    <property type="match status" value="1"/>
</dbReference>
<evidence type="ECO:0000256" key="2">
    <source>
        <dbReference type="ARBA" id="ARBA00022801"/>
    </source>
</evidence>
<feature type="domain" description="Beta-galactosidase jelly roll" evidence="7">
    <location>
        <begin position="816"/>
        <end position="889"/>
    </location>
</feature>
<accession>A0A1M5F4T5</accession>
<reference evidence="11" key="1">
    <citation type="submission" date="2016-11" db="EMBL/GenBank/DDBJ databases">
        <authorList>
            <person name="Varghese N."/>
            <person name="Submissions S."/>
        </authorList>
    </citation>
    <scope>NUCLEOTIDE SEQUENCE [LARGE SCALE GENOMIC DNA]</scope>
    <source>
        <strain evidence="11">DSM 19978</strain>
    </source>
</reference>
<keyword evidence="3" id="KW-0326">Glycosidase</keyword>
<evidence type="ECO:0000313" key="11">
    <source>
        <dbReference type="Proteomes" id="UP000184516"/>
    </source>
</evidence>
<evidence type="ECO:0000313" key="10">
    <source>
        <dbReference type="EMBL" id="SHF86549.1"/>
    </source>
</evidence>
<evidence type="ECO:0000256" key="3">
    <source>
        <dbReference type="ARBA" id="ARBA00023295"/>
    </source>
</evidence>
<dbReference type="EMBL" id="FQWB01000001">
    <property type="protein sequence ID" value="SHF86549.1"/>
    <property type="molecule type" value="Genomic_DNA"/>
</dbReference>
<protein>
    <submittedName>
        <fullName evidence="10">Beta-galactosidase</fullName>
    </submittedName>
</protein>
<comment type="similarity">
    <text evidence="1">Belongs to the glycosyl hydrolase 2 family.</text>
</comment>
<dbReference type="InterPro" id="IPR040605">
    <property type="entry name" value="Glyco_hydro2_dom5"/>
</dbReference>
<dbReference type="Gene3D" id="2.60.120.260">
    <property type="entry name" value="Galactose-binding domain-like"/>
    <property type="match status" value="1"/>
</dbReference>
<evidence type="ECO:0000259" key="4">
    <source>
        <dbReference type="Pfam" id="PF00703"/>
    </source>
</evidence>
<dbReference type="Pfam" id="PF02837">
    <property type="entry name" value="Glyco_hydro_2_N"/>
    <property type="match status" value="1"/>
</dbReference>
<dbReference type="InterPro" id="IPR008979">
    <property type="entry name" value="Galactose-bd-like_sf"/>
</dbReference>
<evidence type="ECO:0000259" key="8">
    <source>
        <dbReference type="Pfam" id="PF16355"/>
    </source>
</evidence>
<dbReference type="InterPro" id="IPR006101">
    <property type="entry name" value="Glyco_hydro_2"/>
</dbReference>
<dbReference type="PRINTS" id="PR00132">
    <property type="entry name" value="GLHYDRLASE2"/>
</dbReference>
<feature type="domain" description="Glycosyl hydrolases family 2 sugar binding" evidence="6">
    <location>
        <begin position="118"/>
        <end position="213"/>
    </location>
</feature>
<dbReference type="RefSeq" id="WP_073367833.1">
    <property type="nucleotide sequence ID" value="NZ_FQWB01000001.1"/>
</dbReference>
<dbReference type="Pfam" id="PF13364">
    <property type="entry name" value="BetaGal_ABD2"/>
    <property type="match status" value="1"/>
</dbReference>
<dbReference type="InterPro" id="IPR023232">
    <property type="entry name" value="Glyco_hydro_2_AS"/>
</dbReference>
<dbReference type="STRING" id="468056.SAMN05443549_101624"/>
<dbReference type="InterPro" id="IPR036156">
    <property type="entry name" value="Beta-gal/glucu_dom_sf"/>
</dbReference>
<evidence type="ECO:0000259" key="7">
    <source>
        <dbReference type="Pfam" id="PF13364"/>
    </source>
</evidence>
<feature type="domain" description="Glycoside hydrolase family 2 catalytic" evidence="5">
    <location>
        <begin position="336"/>
        <end position="478"/>
    </location>
</feature>
<dbReference type="Pfam" id="PF18565">
    <property type="entry name" value="Glyco_hydro2_C5"/>
    <property type="match status" value="2"/>
</dbReference>
<gene>
    <name evidence="10" type="ORF">SAMN05443549_101624</name>
</gene>
<sequence length="961" mass="107369">MKNTHTTSFLLFISFSFCISVFSQSSSNSKNREHISIDKNWQFAFGHPFDTAKDFNTGTGYFSYLAKIAYGDGAAAADFDDRSWRKLDLPHDWAVEQGFSEKASYSHGFKNIGRPFPETSIGWYRKKISIPEADLGRRIHIAFDGVFRNSTVWFNGHYLGINPSGYLGFEYDVTDYVNYGGENTIAVRVDAMMEEGWFYEGAGIYRHVWLNKTSPLHVPADGTFVSTTKLEKNNAELSSKVSVINEGNKIQDFKIVQTVYDSAGKSIATATIDNLNLRPMETKEFSAELAVANPKLWSVDDPYLHKMVTNIYAGTELVDTQTTTFGIRTLRFDANEGFFLNGKHLKIKGTNNHQDHAGVGAAMPDGLQDFRIAALKSFGSNAYRCSHNPPTPELVDACDRLGMVVIDETRLMGITNTQLDELKRMMLRDRNHPSIISWSIANEEWGVEGNITGARMARTMQDFAKTIDTTRGITAGISGNWDNGIATAVDIVGYNYIKHGGKETTDKHHREFPNLASWGTEEGSTFATRGIYFEDNEKQYKPAYDFPQSANAHSIEQGWKHYDSRAYLAGMFIWTGFDYRGEPTPYVWPATGSYFGMLDQCGFYKDDAWYLKSWWGTEPVLHLLPHWNWKGKEGQPIDVWAYSNCDEVELFLNKKSLGKKSMEKNGHLEWKVNYALGTLEAIGYKNGKKTLTETVKTTFDAVAIGLESNVKTMKVNNVDIAMITVDTKDKSGLRVPTSENEIAFVISGPGKIIGVGNGKPTSVEPDQFLETNTVINISNLKEKIVNSISETAVTDDNLDVSNWDNAFKDNRDTIFGKKAKAVVYRTDFDLPENFRETKINLFYNSIGQSQSIYINGKLIANAIPEKKKGDTFVLDKANLRAGKNTIAIVAVPLIYKYKWGTVNTNPGTIQIITSAPTWKRTLFSGLAQVIVQSTGETGEITLTATGNGLKKAEIKINATKP</sequence>
<dbReference type="Gene3D" id="3.20.20.80">
    <property type="entry name" value="Glycosidases"/>
    <property type="match status" value="1"/>
</dbReference>
<dbReference type="Pfam" id="PF00703">
    <property type="entry name" value="Glyco_hydro_2"/>
    <property type="match status" value="1"/>
</dbReference>
<dbReference type="PANTHER" id="PTHR42732">
    <property type="entry name" value="BETA-GALACTOSIDASE"/>
    <property type="match status" value="1"/>
</dbReference>
<keyword evidence="11" id="KW-1185">Reference proteome</keyword>
<feature type="domain" description="Glycoside hydrolase family 2 immunoglobulin-like beta-sandwich" evidence="4">
    <location>
        <begin position="226"/>
        <end position="328"/>
    </location>
</feature>
<dbReference type="InterPro" id="IPR006103">
    <property type="entry name" value="Glyco_hydro_2_cat"/>
</dbReference>
<evidence type="ECO:0000256" key="1">
    <source>
        <dbReference type="ARBA" id="ARBA00007401"/>
    </source>
</evidence>
<dbReference type="InterPro" id="IPR048230">
    <property type="entry name" value="GalA-like"/>
</dbReference>
<dbReference type="InterPro" id="IPR013783">
    <property type="entry name" value="Ig-like_fold"/>
</dbReference>
<dbReference type="GO" id="GO:0005975">
    <property type="term" value="P:carbohydrate metabolic process"/>
    <property type="evidence" value="ECO:0007669"/>
    <property type="project" value="InterPro"/>
</dbReference>
<dbReference type="NCBIfam" id="NF041462">
    <property type="entry name" value="GalA"/>
    <property type="match status" value="1"/>
</dbReference>
<dbReference type="Gene3D" id="2.60.40.10">
    <property type="entry name" value="Immunoglobulins"/>
    <property type="match status" value="4"/>
</dbReference>
<evidence type="ECO:0000259" key="6">
    <source>
        <dbReference type="Pfam" id="PF02837"/>
    </source>
</evidence>
<evidence type="ECO:0000259" key="9">
    <source>
        <dbReference type="Pfam" id="PF18565"/>
    </source>
</evidence>
<feature type="domain" description="Glycoside hydrolase family 2" evidence="9">
    <location>
        <begin position="705"/>
        <end position="772"/>
    </location>
</feature>
<dbReference type="Pfam" id="PF02836">
    <property type="entry name" value="Glyco_hydro_2_C"/>
    <property type="match status" value="1"/>
</dbReference>
<dbReference type="InterPro" id="IPR051913">
    <property type="entry name" value="GH2_Domain-Containing"/>
</dbReference>
<feature type="domain" description="Glycoside hydrolase family 2" evidence="9">
    <location>
        <begin position="913"/>
        <end position="955"/>
    </location>
</feature>
<keyword evidence="2" id="KW-0378">Hydrolase</keyword>